<name>A0A6N3CRF2_9CLOT</name>
<evidence type="ECO:0000313" key="1">
    <source>
        <dbReference type="EMBL" id="VYU18134.1"/>
    </source>
</evidence>
<gene>
    <name evidence="1" type="ORF">CTLFYP3_01681</name>
</gene>
<dbReference type="EMBL" id="CACRTO010000017">
    <property type="protein sequence ID" value="VYU18134.1"/>
    <property type="molecule type" value="Genomic_DNA"/>
</dbReference>
<dbReference type="RefSeq" id="WP_156626159.1">
    <property type="nucleotide sequence ID" value="NZ_CACRTO010000017.1"/>
</dbReference>
<protein>
    <submittedName>
        <fullName evidence="1">Uncharacterized protein</fullName>
    </submittedName>
</protein>
<proteinExistence type="predicted"/>
<dbReference type="AlphaFoldDB" id="A0A6N3CRF2"/>
<reference evidence="1" key="1">
    <citation type="submission" date="2019-11" db="EMBL/GenBank/DDBJ databases">
        <authorList>
            <person name="Feng L."/>
        </authorList>
    </citation>
    <scope>NUCLEOTIDE SEQUENCE</scope>
    <source>
        <strain evidence="1">CTertiumLFYP3</strain>
    </source>
</reference>
<accession>A0A6N3CRF2</accession>
<sequence>MPITIPANVLVLRVTNNTDKTIKNIYFNYVESNMKDIVISTLKPNQNKQIGISTINIKKDSKIKMYNEVDGKTYSYIIKDNSINSELAKQYCAPTNISINNVDDNGELEITTKLAE</sequence>
<organism evidence="1">
    <name type="scientific">Clostridium tertium</name>
    <dbReference type="NCBI Taxonomy" id="1559"/>
    <lineage>
        <taxon>Bacteria</taxon>
        <taxon>Bacillati</taxon>
        <taxon>Bacillota</taxon>
        <taxon>Clostridia</taxon>
        <taxon>Eubacteriales</taxon>
        <taxon>Clostridiaceae</taxon>
        <taxon>Clostridium</taxon>
    </lineage>
</organism>